<evidence type="ECO:0000259" key="9">
    <source>
        <dbReference type="Pfam" id="PF13098"/>
    </source>
</evidence>
<dbReference type="InterPro" id="IPR018950">
    <property type="entry name" value="DiS-bond_isomerase_DsbC/G_N"/>
</dbReference>
<organism evidence="10 11">
    <name type="scientific">Photobacterium proteolyticum</name>
    <dbReference type="NCBI Taxonomy" id="1903952"/>
    <lineage>
        <taxon>Bacteria</taxon>
        <taxon>Pseudomonadati</taxon>
        <taxon>Pseudomonadota</taxon>
        <taxon>Gammaproteobacteria</taxon>
        <taxon>Vibrionales</taxon>
        <taxon>Vibrionaceae</taxon>
        <taxon>Photobacterium</taxon>
    </lineage>
</organism>
<dbReference type="InterPro" id="IPR033954">
    <property type="entry name" value="DiS-bond_Isoase_DsbC/G"/>
</dbReference>
<evidence type="ECO:0000259" key="8">
    <source>
        <dbReference type="Pfam" id="PF10411"/>
    </source>
</evidence>
<sequence>MHFFGRTILATAVALTAFTAAAKPDDAAIKTKLSGLGLAPVSITPSPLAGLNEVVTDRGIIYVSDDGNYFLAGQLYHNDSAQPVNLTEQKMAKLNKAKLAGMEGEMIVYPAKDEKYVVTVFTDTSCGYCRKLHNEMQAYNDAGITIRYLAFPRGGERSRNFAEMSAIWGAKDTAKAMDEAKNGQFDITGIAQREDLVRKHYQLGVAMGVSGTPAMVLEDGTMLPGYQPAGMLRKMLDSRS</sequence>
<dbReference type="NCBIfam" id="NF008129">
    <property type="entry name" value="PRK10877.1"/>
    <property type="match status" value="1"/>
</dbReference>
<dbReference type="PANTHER" id="PTHR35272:SF3">
    <property type="entry name" value="THIOL:DISULFIDE INTERCHANGE PROTEIN DSBC"/>
    <property type="match status" value="1"/>
</dbReference>
<evidence type="ECO:0000256" key="4">
    <source>
        <dbReference type="ARBA" id="ARBA00022764"/>
    </source>
</evidence>
<dbReference type="Gene3D" id="3.40.30.10">
    <property type="entry name" value="Glutaredoxin"/>
    <property type="match status" value="1"/>
</dbReference>
<dbReference type="AlphaFoldDB" id="A0A1Q9GXJ6"/>
<keyword evidence="3 7" id="KW-0732">Signal</keyword>
<evidence type="ECO:0000313" key="11">
    <source>
        <dbReference type="Proteomes" id="UP000186905"/>
    </source>
</evidence>
<dbReference type="OrthoDB" id="12976at2"/>
<dbReference type="InterPro" id="IPR051470">
    <property type="entry name" value="Thiol:disulfide_interchange"/>
</dbReference>
<protein>
    <recommendedName>
        <fullName evidence="7">Thiol:disulfide interchange protein</fullName>
    </recommendedName>
</protein>
<dbReference type="CDD" id="cd03020">
    <property type="entry name" value="DsbA_DsbC_DsbG"/>
    <property type="match status" value="1"/>
</dbReference>
<evidence type="ECO:0000256" key="1">
    <source>
        <dbReference type="ARBA" id="ARBA00004418"/>
    </source>
</evidence>
<dbReference type="SUPFAM" id="SSF52833">
    <property type="entry name" value="Thioredoxin-like"/>
    <property type="match status" value="1"/>
</dbReference>
<evidence type="ECO:0000256" key="7">
    <source>
        <dbReference type="RuleBase" id="RU364038"/>
    </source>
</evidence>
<proteinExistence type="inferred from homology"/>
<dbReference type="InterPro" id="IPR036249">
    <property type="entry name" value="Thioredoxin-like_sf"/>
</dbReference>
<dbReference type="GO" id="GO:0016853">
    <property type="term" value="F:isomerase activity"/>
    <property type="evidence" value="ECO:0007669"/>
    <property type="project" value="UniProtKB-KW"/>
</dbReference>
<keyword evidence="4 7" id="KW-0574">Periplasm</keyword>
<evidence type="ECO:0000256" key="6">
    <source>
        <dbReference type="ARBA" id="ARBA00023284"/>
    </source>
</evidence>
<name>A0A1Q9GXJ6_9GAMM</name>
<evidence type="ECO:0000313" key="10">
    <source>
        <dbReference type="EMBL" id="OLQ79942.1"/>
    </source>
</evidence>
<comment type="function">
    <text evidence="7">Required for disulfide bond formation in some periplasmic proteins. Acts by transferring its disulfide bond to other proteins and is reduced in the process.</text>
</comment>
<dbReference type="InterPro" id="IPR012336">
    <property type="entry name" value="Thioredoxin-like_fold"/>
</dbReference>
<feature type="signal peptide" evidence="7">
    <location>
        <begin position="1"/>
        <end position="22"/>
    </location>
</feature>
<feature type="domain" description="Thioredoxin-like fold" evidence="9">
    <location>
        <begin position="111"/>
        <end position="236"/>
    </location>
</feature>
<dbReference type="InterPro" id="IPR009094">
    <property type="entry name" value="DiS-bond_isomerase_DsbC/G_N_sf"/>
</dbReference>
<feature type="domain" description="Disulphide bond isomerase DsbC/G N-terminal" evidence="8">
    <location>
        <begin position="20"/>
        <end position="88"/>
    </location>
</feature>
<dbReference type="RefSeq" id="WP_075762559.1">
    <property type="nucleotide sequence ID" value="NZ_MJIL01000048.1"/>
</dbReference>
<dbReference type="PANTHER" id="PTHR35272">
    <property type="entry name" value="THIOL:DISULFIDE INTERCHANGE PROTEIN DSBC-RELATED"/>
    <property type="match status" value="1"/>
</dbReference>
<dbReference type="Gene3D" id="3.10.450.70">
    <property type="entry name" value="Disulphide bond isomerase, DsbC/G, N-terminal"/>
    <property type="match status" value="1"/>
</dbReference>
<accession>A0A1Q9GXJ6</accession>
<dbReference type="Pfam" id="PF10411">
    <property type="entry name" value="DsbC_N"/>
    <property type="match status" value="1"/>
</dbReference>
<dbReference type="STRING" id="1903952.BIT28_01440"/>
<comment type="similarity">
    <text evidence="2 7">Belongs to the thioredoxin family. DsbC subfamily.</text>
</comment>
<keyword evidence="5" id="KW-1015">Disulfide bond</keyword>
<dbReference type="GO" id="GO:0042597">
    <property type="term" value="C:periplasmic space"/>
    <property type="evidence" value="ECO:0007669"/>
    <property type="project" value="UniProtKB-SubCell"/>
</dbReference>
<keyword evidence="11" id="KW-1185">Reference proteome</keyword>
<comment type="caution">
    <text evidence="10">The sequence shown here is derived from an EMBL/GenBank/DDBJ whole genome shotgun (WGS) entry which is preliminary data.</text>
</comment>
<keyword evidence="10" id="KW-0413">Isomerase</keyword>
<dbReference type="EMBL" id="MJIL01000048">
    <property type="protein sequence ID" value="OLQ79942.1"/>
    <property type="molecule type" value="Genomic_DNA"/>
</dbReference>
<gene>
    <name evidence="10" type="ORF">BIT28_01440</name>
</gene>
<dbReference type="Proteomes" id="UP000186905">
    <property type="component" value="Unassembled WGS sequence"/>
</dbReference>
<comment type="subcellular location">
    <subcellularLocation>
        <location evidence="1 7">Periplasm</location>
    </subcellularLocation>
</comment>
<evidence type="ECO:0000256" key="2">
    <source>
        <dbReference type="ARBA" id="ARBA00009813"/>
    </source>
</evidence>
<reference evidence="10 11" key="1">
    <citation type="submission" date="2016-09" db="EMBL/GenBank/DDBJ databases">
        <title>Photobacterium proteolyticum sp. nov. a protease producing bacterium isolated from ocean sediments of Laizhou Bay.</title>
        <authorList>
            <person name="Li Y."/>
        </authorList>
    </citation>
    <scope>NUCLEOTIDE SEQUENCE [LARGE SCALE GENOMIC DNA]</scope>
    <source>
        <strain evidence="10 11">13-12</strain>
    </source>
</reference>
<feature type="chain" id="PRO_5011824267" description="Thiol:disulfide interchange protein" evidence="7">
    <location>
        <begin position="23"/>
        <end position="240"/>
    </location>
</feature>
<evidence type="ECO:0000256" key="3">
    <source>
        <dbReference type="ARBA" id="ARBA00022729"/>
    </source>
</evidence>
<keyword evidence="6 7" id="KW-0676">Redox-active center</keyword>
<evidence type="ECO:0000256" key="5">
    <source>
        <dbReference type="ARBA" id="ARBA00023157"/>
    </source>
</evidence>
<dbReference type="Pfam" id="PF13098">
    <property type="entry name" value="Thioredoxin_2"/>
    <property type="match status" value="1"/>
</dbReference>
<dbReference type="SUPFAM" id="SSF54423">
    <property type="entry name" value="DsbC/DsbG N-terminal domain-like"/>
    <property type="match status" value="1"/>
</dbReference>